<dbReference type="RefSeq" id="WP_379847842.1">
    <property type="nucleotide sequence ID" value="NZ_JBHSMA010000005.1"/>
</dbReference>
<feature type="compositionally biased region" description="Basic and acidic residues" evidence="1">
    <location>
        <begin position="49"/>
        <end position="69"/>
    </location>
</feature>
<reference evidence="3" key="1">
    <citation type="journal article" date="2019" name="Int. J. Syst. Evol. Microbiol.">
        <title>The Global Catalogue of Microorganisms (GCM) 10K type strain sequencing project: providing services to taxonomists for standard genome sequencing and annotation.</title>
        <authorList>
            <consortium name="The Broad Institute Genomics Platform"/>
            <consortium name="The Broad Institute Genome Sequencing Center for Infectious Disease"/>
            <person name="Wu L."/>
            <person name="Ma J."/>
        </authorList>
    </citation>
    <scope>NUCLEOTIDE SEQUENCE [LARGE SCALE GENOMIC DNA]</scope>
    <source>
        <strain evidence="3">CCUG 55250</strain>
    </source>
</reference>
<evidence type="ECO:0000256" key="1">
    <source>
        <dbReference type="SAM" id="MobiDB-lite"/>
    </source>
</evidence>
<name>A0ABW0IFD3_9BACT</name>
<keyword evidence="3" id="KW-1185">Reference proteome</keyword>
<proteinExistence type="predicted"/>
<organism evidence="2 3">
    <name type="scientific">Larkinella bovis</name>
    <dbReference type="NCBI Taxonomy" id="683041"/>
    <lineage>
        <taxon>Bacteria</taxon>
        <taxon>Pseudomonadati</taxon>
        <taxon>Bacteroidota</taxon>
        <taxon>Cytophagia</taxon>
        <taxon>Cytophagales</taxon>
        <taxon>Spirosomataceae</taxon>
        <taxon>Larkinella</taxon>
    </lineage>
</organism>
<comment type="caution">
    <text evidence="2">The sequence shown here is derived from an EMBL/GenBank/DDBJ whole genome shotgun (WGS) entry which is preliminary data.</text>
</comment>
<evidence type="ECO:0000313" key="2">
    <source>
        <dbReference type="EMBL" id="MFC5411213.1"/>
    </source>
</evidence>
<gene>
    <name evidence="2" type="ORF">ACFPMF_17965</name>
</gene>
<feature type="compositionally biased region" description="Polar residues" evidence="1">
    <location>
        <begin position="7"/>
        <end position="16"/>
    </location>
</feature>
<evidence type="ECO:0000313" key="3">
    <source>
        <dbReference type="Proteomes" id="UP001596106"/>
    </source>
</evidence>
<feature type="region of interest" description="Disordered" evidence="1">
    <location>
        <begin position="1"/>
        <end position="86"/>
    </location>
</feature>
<protein>
    <submittedName>
        <fullName evidence="2">Uncharacterized protein</fullName>
    </submittedName>
</protein>
<dbReference type="EMBL" id="JBHSMA010000005">
    <property type="protein sequence ID" value="MFC5411213.1"/>
    <property type="molecule type" value="Genomic_DNA"/>
</dbReference>
<accession>A0ABW0IFD3</accession>
<dbReference type="Proteomes" id="UP001596106">
    <property type="component" value="Unassembled WGS sequence"/>
</dbReference>
<sequence>MAHNKTIDQPGSNDKQANSKRTRDYEARDTSAMTTHMEKMRSTQNKTKQGPEEDHTNKSKAEFQEERGGHGHSAHSKSRSGSDSGN</sequence>